<evidence type="ECO:0000256" key="1">
    <source>
        <dbReference type="SAM" id="MobiDB-lite"/>
    </source>
</evidence>
<feature type="transmembrane region" description="Helical" evidence="2">
    <location>
        <begin position="6"/>
        <end position="28"/>
    </location>
</feature>
<feature type="region of interest" description="Disordered" evidence="1">
    <location>
        <begin position="69"/>
        <end position="108"/>
    </location>
</feature>
<evidence type="ECO:0000256" key="2">
    <source>
        <dbReference type="SAM" id="Phobius"/>
    </source>
</evidence>
<reference evidence="3" key="1">
    <citation type="journal article" date="2014" name="PLoS ONE">
        <title>Transcriptome-Based Identification of ABC Transporters in the Western Tarnished Plant Bug Lygus hesperus.</title>
        <authorList>
            <person name="Hull J.J."/>
            <person name="Chaney K."/>
            <person name="Geib S.M."/>
            <person name="Fabrick J.A."/>
            <person name="Brent C.S."/>
            <person name="Walsh D."/>
            <person name="Lavine L.C."/>
        </authorList>
    </citation>
    <scope>NUCLEOTIDE SEQUENCE</scope>
</reference>
<proteinExistence type="predicted"/>
<keyword evidence="3" id="KW-0830">Ubiquinone</keyword>
<keyword evidence="2" id="KW-0812">Transmembrane</keyword>
<protein>
    <submittedName>
        <fullName evidence="3">NADH dehydrogenase [ubiquinone] 1 alpha subcomplex subunit 1</fullName>
    </submittedName>
</protein>
<reference evidence="3" key="2">
    <citation type="submission" date="2014-07" db="EMBL/GenBank/DDBJ databases">
        <authorList>
            <person name="Hull J."/>
        </authorList>
    </citation>
    <scope>NUCLEOTIDE SEQUENCE</scope>
</reference>
<feature type="compositionally biased region" description="Basic and acidic residues" evidence="1">
    <location>
        <begin position="75"/>
        <end position="87"/>
    </location>
</feature>
<keyword evidence="2" id="KW-1133">Transmembrane helix</keyword>
<dbReference type="InterPro" id="IPR017384">
    <property type="entry name" value="NADH_Ub_cplx-1_asu_su-1"/>
</dbReference>
<accession>A0A0A9WBR2</accession>
<feature type="compositionally biased region" description="Polar residues" evidence="1">
    <location>
        <begin position="99"/>
        <end position="108"/>
    </location>
</feature>
<sequence length="108" mass="12348">MWWQGVLPTMGIIGGCLLAPQIINYFLMKLVQNGNAYRRDLTHPTDLNLYWRDIRLSGSPYVMKGLSDIPDTDEDYNRRADNIDQTRRGSGLLTDPSHHTTPCPTEEK</sequence>
<gene>
    <name evidence="3" type="primary">NDUFA1</name>
    <name evidence="3" type="ORF">CM83_99360</name>
</gene>
<dbReference type="Pfam" id="PF15879">
    <property type="entry name" value="MWFE"/>
    <property type="match status" value="1"/>
</dbReference>
<dbReference type="AlphaFoldDB" id="A0A0A9WBR2"/>
<keyword evidence="2" id="KW-0472">Membrane</keyword>
<name>A0A0A9WBR2_LYGHE</name>
<dbReference type="EMBL" id="GBHO01039656">
    <property type="protein sequence ID" value="JAG03948.1"/>
    <property type="molecule type" value="Transcribed_RNA"/>
</dbReference>
<evidence type="ECO:0000313" key="3">
    <source>
        <dbReference type="EMBL" id="JAG03948.1"/>
    </source>
</evidence>
<organism evidence="3">
    <name type="scientific">Lygus hesperus</name>
    <name type="common">Western plant bug</name>
    <dbReference type="NCBI Taxonomy" id="30085"/>
    <lineage>
        <taxon>Eukaryota</taxon>
        <taxon>Metazoa</taxon>
        <taxon>Ecdysozoa</taxon>
        <taxon>Arthropoda</taxon>
        <taxon>Hexapoda</taxon>
        <taxon>Insecta</taxon>
        <taxon>Pterygota</taxon>
        <taxon>Neoptera</taxon>
        <taxon>Paraneoptera</taxon>
        <taxon>Hemiptera</taxon>
        <taxon>Heteroptera</taxon>
        <taxon>Panheteroptera</taxon>
        <taxon>Cimicomorpha</taxon>
        <taxon>Miridae</taxon>
        <taxon>Mirini</taxon>
        <taxon>Lygus</taxon>
    </lineage>
</organism>